<accession>A0AAJ5VZM2</accession>
<dbReference type="SUPFAM" id="SSF47413">
    <property type="entry name" value="lambda repressor-like DNA-binding domains"/>
    <property type="match status" value="1"/>
</dbReference>
<evidence type="ECO:0000256" key="2">
    <source>
        <dbReference type="ARBA" id="ARBA00023125"/>
    </source>
</evidence>
<keyword evidence="2 6" id="KW-0238">DNA-binding</keyword>
<protein>
    <submittedName>
        <fullName evidence="6">LacI family DNA-binding transcriptional regulator</fullName>
    </submittedName>
</protein>
<evidence type="ECO:0000256" key="1">
    <source>
        <dbReference type="ARBA" id="ARBA00023015"/>
    </source>
</evidence>
<dbReference type="SMART" id="SM00354">
    <property type="entry name" value="HTH_LACI"/>
    <property type="match status" value="1"/>
</dbReference>
<evidence type="ECO:0000256" key="3">
    <source>
        <dbReference type="ARBA" id="ARBA00023163"/>
    </source>
</evidence>
<keyword evidence="1" id="KW-0805">Transcription regulation</keyword>
<dbReference type="Pfam" id="PF13377">
    <property type="entry name" value="Peripla_BP_3"/>
    <property type="match status" value="1"/>
</dbReference>
<dbReference type="PANTHER" id="PTHR30146">
    <property type="entry name" value="LACI-RELATED TRANSCRIPTIONAL REPRESSOR"/>
    <property type="match status" value="1"/>
</dbReference>
<feature type="region of interest" description="Disordered" evidence="4">
    <location>
        <begin position="338"/>
        <end position="358"/>
    </location>
</feature>
<feature type="compositionally biased region" description="Pro residues" evidence="4">
    <location>
        <begin position="345"/>
        <end position="358"/>
    </location>
</feature>
<feature type="domain" description="HTH lacI-type" evidence="5">
    <location>
        <begin position="11"/>
        <end position="65"/>
    </location>
</feature>
<keyword evidence="3" id="KW-0804">Transcription</keyword>
<dbReference type="GO" id="GO:0000976">
    <property type="term" value="F:transcription cis-regulatory region binding"/>
    <property type="evidence" value="ECO:0007669"/>
    <property type="project" value="TreeGrafter"/>
</dbReference>
<dbReference type="InterPro" id="IPR046335">
    <property type="entry name" value="LacI/GalR-like_sensor"/>
</dbReference>
<dbReference type="Pfam" id="PF00356">
    <property type="entry name" value="LacI"/>
    <property type="match status" value="1"/>
</dbReference>
<evidence type="ECO:0000313" key="7">
    <source>
        <dbReference type="Proteomes" id="UP001213972"/>
    </source>
</evidence>
<dbReference type="InterPro" id="IPR028082">
    <property type="entry name" value="Peripla_BP_I"/>
</dbReference>
<dbReference type="InterPro" id="IPR010982">
    <property type="entry name" value="Lambda_DNA-bd_dom_sf"/>
</dbReference>
<evidence type="ECO:0000256" key="4">
    <source>
        <dbReference type="SAM" id="MobiDB-lite"/>
    </source>
</evidence>
<organism evidence="6 7">
    <name type="scientific">Candidatus Microbacterium phytovorans</name>
    <dbReference type="NCBI Taxonomy" id="3121374"/>
    <lineage>
        <taxon>Bacteria</taxon>
        <taxon>Bacillati</taxon>
        <taxon>Actinomycetota</taxon>
        <taxon>Actinomycetes</taxon>
        <taxon>Micrococcales</taxon>
        <taxon>Microbacteriaceae</taxon>
        <taxon>Microbacterium</taxon>
    </lineage>
</organism>
<dbReference type="Gene3D" id="3.40.50.2300">
    <property type="match status" value="2"/>
</dbReference>
<dbReference type="EMBL" id="CP119321">
    <property type="protein sequence ID" value="WEK12805.1"/>
    <property type="molecule type" value="Genomic_DNA"/>
</dbReference>
<dbReference type="CDD" id="cd01574">
    <property type="entry name" value="PBP1_LacI"/>
    <property type="match status" value="1"/>
</dbReference>
<name>A0AAJ5VZM2_9MICO</name>
<dbReference type="SUPFAM" id="SSF53822">
    <property type="entry name" value="Periplasmic binding protein-like I"/>
    <property type="match status" value="1"/>
</dbReference>
<evidence type="ECO:0000313" key="6">
    <source>
        <dbReference type="EMBL" id="WEK12805.1"/>
    </source>
</evidence>
<dbReference type="InterPro" id="IPR000843">
    <property type="entry name" value="HTH_LacI"/>
</dbReference>
<gene>
    <name evidence="6" type="ORF">P0Y48_10045</name>
</gene>
<dbReference type="AlphaFoldDB" id="A0AAJ5VZM2"/>
<reference evidence="6" key="1">
    <citation type="submission" date="2023-03" db="EMBL/GenBank/DDBJ databases">
        <title>Andean soil-derived lignocellulolytic bacterial consortium as a source of novel taxa and putative plastic-active enzymes.</title>
        <authorList>
            <person name="Diaz-Garcia L."/>
            <person name="Chuvochina M."/>
            <person name="Feuerriegel G."/>
            <person name="Bunk B."/>
            <person name="Sproer C."/>
            <person name="Streit W.R."/>
            <person name="Rodriguez L.M."/>
            <person name="Overmann J."/>
            <person name="Jimenez D.J."/>
        </authorList>
    </citation>
    <scope>NUCLEOTIDE SEQUENCE</scope>
    <source>
        <strain evidence="6">MAG 4610</strain>
    </source>
</reference>
<dbReference type="Proteomes" id="UP001213972">
    <property type="component" value="Chromosome"/>
</dbReference>
<dbReference type="PANTHER" id="PTHR30146:SF153">
    <property type="entry name" value="LACTOSE OPERON REPRESSOR"/>
    <property type="match status" value="1"/>
</dbReference>
<proteinExistence type="predicted"/>
<dbReference type="Gene3D" id="1.10.260.40">
    <property type="entry name" value="lambda repressor-like DNA-binding domains"/>
    <property type="match status" value="1"/>
</dbReference>
<evidence type="ECO:0000259" key="5">
    <source>
        <dbReference type="PROSITE" id="PS50932"/>
    </source>
</evidence>
<dbReference type="GO" id="GO:0003700">
    <property type="term" value="F:DNA-binding transcription factor activity"/>
    <property type="evidence" value="ECO:0007669"/>
    <property type="project" value="TreeGrafter"/>
</dbReference>
<dbReference type="PROSITE" id="PS50932">
    <property type="entry name" value="HTH_LACI_2"/>
    <property type="match status" value="1"/>
</dbReference>
<sequence length="358" mass="38147">MTLANDHPRSVSLREVAQAAGVSGQTVSRVANNATNVAEPTRQKVLAAMADLGYRPNVAARALRRGSFGSIGVVVFTLGTLGNIRTIAGIVAEAARRDYAVELIQVQPGTEEGEREGQVSSALSRLGQDAVDGIIVIIESHLISKSALVFPDGIPSIIVEAGARPDRPSINADQINGARLAVRHLLDLGHPTVWHVAGPSESNSARERTETWREILEDEQRAVPEPFLGDWSAASGYRAGLALADLAEATAVFASNDQMALGVLRALHERGVRVPDDVSVVGFDDMDEAAHFWPPLTTVHQFFEDAGSLAVSLIIDEIQGRDLAPGVRTVATELVVRQSTGPYTGPRPVPPPIPQENP</sequence>
<dbReference type="CDD" id="cd01392">
    <property type="entry name" value="HTH_LacI"/>
    <property type="match status" value="1"/>
</dbReference>